<evidence type="ECO:0000256" key="10">
    <source>
        <dbReference type="ARBA" id="ARBA00022989"/>
    </source>
</evidence>
<reference evidence="13 14" key="1">
    <citation type="journal article" date="2015" name="Genome Biol.">
        <title>Comparative genomics of Steinernema reveals deeply conserved gene regulatory networks.</title>
        <authorList>
            <person name="Dillman A.R."/>
            <person name="Macchietto M."/>
            <person name="Porter C.F."/>
            <person name="Rogers A."/>
            <person name="Williams B."/>
            <person name="Antoshechkin I."/>
            <person name="Lee M.M."/>
            <person name="Goodwin Z."/>
            <person name="Lu X."/>
            <person name="Lewis E.E."/>
            <person name="Goodrich-Blair H."/>
            <person name="Stock S.P."/>
            <person name="Adams B.J."/>
            <person name="Sternberg P.W."/>
            <person name="Mortazavi A."/>
        </authorList>
    </citation>
    <scope>NUCLEOTIDE SEQUENCE [LARGE SCALE GENOMIC DNA]</scope>
    <source>
        <strain evidence="13 14">ALL</strain>
    </source>
</reference>
<keyword evidence="7" id="KW-0812">Transmembrane</keyword>
<evidence type="ECO:0000256" key="3">
    <source>
        <dbReference type="ARBA" id="ARBA00004922"/>
    </source>
</evidence>
<dbReference type="UniPathway" id="UPA00378"/>
<dbReference type="InterPro" id="IPR038887">
    <property type="entry name" value="Nus1/NgBR"/>
</dbReference>
<dbReference type="PANTHER" id="PTHR21528">
    <property type="entry name" value="DEHYDRODOLICHYL DIPHOSPHATE SYNTHASE COMPLEX SUBUNIT NUS1"/>
    <property type="match status" value="1"/>
</dbReference>
<gene>
    <name evidence="13" type="ORF">L596_009679</name>
</gene>
<comment type="similarity">
    <text evidence="4">Belongs to the UPP synthase family.</text>
</comment>
<dbReference type="EMBL" id="AZBU02000002">
    <property type="protein sequence ID" value="TKR95519.1"/>
    <property type="molecule type" value="Genomic_DNA"/>
</dbReference>
<evidence type="ECO:0000256" key="11">
    <source>
        <dbReference type="ARBA" id="ARBA00023136"/>
    </source>
</evidence>
<keyword evidence="6" id="KW-0808">Transferase</keyword>
<dbReference type="InterPro" id="IPR036424">
    <property type="entry name" value="UPP_synth-like_sf"/>
</dbReference>
<evidence type="ECO:0000256" key="2">
    <source>
        <dbReference type="ARBA" id="ARBA00004586"/>
    </source>
</evidence>
<evidence type="ECO:0000256" key="6">
    <source>
        <dbReference type="ARBA" id="ARBA00022679"/>
    </source>
</evidence>
<keyword evidence="8" id="KW-0256">Endoplasmic reticulum</keyword>
<evidence type="ECO:0000256" key="4">
    <source>
        <dbReference type="ARBA" id="ARBA00005432"/>
    </source>
</evidence>
<evidence type="ECO:0000256" key="12">
    <source>
        <dbReference type="ARBA" id="ARBA00047353"/>
    </source>
</evidence>
<dbReference type="EC" id="2.5.1.87" evidence="5"/>
<reference evidence="13 14" key="2">
    <citation type="journal article" date="2019" name="G3 (Bethesda)">
        <title>Hybrid Assembly of the Genome of the Entomopathogenic Nematode Steinernema carpocapsae Identifies the X-Chromosome.</title>
        <authorList>
            <person name="Serra L."/>
            <person name="Macchietto M."/>
            <person name="Macias-Munoz A."/>
            <person name="McGill C.J."/>
            <person name="Rodriguez I.M."/>
            <person name="Rodriguez B."/>
            <person name="Murad R."/>
            <person name="Mortazavi A."/>
        </authorList>
    </citation>
    <scope>NUCLEOTIDE SEQUENCE [LARGE SCALE GENOMIC DNA]</scope>
    <source>
        <strain evidence="13 14">ALL</strain>
    </source>
</reference>
<dbReference type="GO" id="GO:1904423">
    <property type="term" value="C:dehydrodolichyl diphosphate synthase complex"/>
    <property type="evidence" value="ECO:0007669"/>
    <property type="project" value="InterPro"/>
</dbReference>
<comment type="pathway">
    <text evidence="3">Protein modification; protein glycosylation.</text>
</comment>
<evidence type="ECO:0000256" key="9">
    <source>
        <dbReference type="ARBA" id="ARBA00022842"/>
    </source>
</evidence>
<comment type="caution">
    <text evidence="13">The sequence shown here is derived from an EMBL/GenBank/DDBJ whole genome shotgun (WGS) entry which is preliminary data.</text>
</comment>
<dbReference type="AlphaFoldDB" id="A0A4U5PG13"/>
<evidence type="ECO:0000256" key="8">
    <source>
        <dbReference type="ARBA" id="ARBA00022824"/>
    </source>
</evidence>
<dbReference type="Proteomes" id="UP000298663">
    <property type="component" value="Unassembled WGS sequence"/>
</dbReference>
<organism evidence="13 14">
    <name type="scientific">Steinernema carpocapsae</name>
    <name type="common">Entomopathogenic nematode</name>
    <dbReference type="NCBI Taxonomy" id="34508"/>
    <lineage>
        <taxon>Eukaryota</taxon>
        <taxon>Metazoa</taxon>
        <taxon>Ecdysozoa</taxon>
        <taxon>Nematoda</taxon>
        <taxon>Chromadorea</taxon>
        <taxon>Rhabditida</taxon>
        <taxon>Tylenchina</taxon>
        <taxon>Panagrolaimomorpha</taxon>
        <taxon>Strongyloidoidea</taxon>
        <taxon>Steinernematidae</taxon>
        <taxon>Steinernema</taxon>
    </lineage>
</organism>
<protein>
    <recommendedName>
        <fullName evidence="5">ditrans,polycis-polyprenyl diphosphate synthase [(2E,6E)-farnesyldiphosphate specific]</fullName>
        <ecNumber evidence="5">2.5.1.87</ecNumber>
    </recommendedName>
</protein>
<proteinExistence type="inferred from homology"/>
<accession>A0A4U5PG13</accession>
<keyword evidence="10" id="KW-1133">Transmembrane helix</keyword>
<keyword evidence="9" id="KW-0460">Magnesium</keyword>
<evidence type="ECO:0000256" key="1">
    <source>
        <dbReference type="ARBA" id="ARBA00001946"/>
    </source>
</evidence>
<evidence type="ECO:0000256" key="7">
    <source>
        <dbReference type="ARBA" id="ARBA00022692"/>
    </source>
</evidence>
<evidence type="ECO:0000256" key="5">
    <source>
        <dbReference type="ARBA" id="ARBA00012596"/>
    </source>
</evidence>
<dbReference type="GO" id="GO:0045547">
    <property type="term" value="F:ditrans,polycis-polyprenyl diphosphate synthase [(2E,6E)-farnesyl diphosphate specific] activity"/>
    <property type="evidence" value="ECO:0007669"/>
    <property type="project" value="UniProtKB-EC"/>
</dbReference>
<name>A0A4U5PG13_STECR</name>
<evidence type="ECO:0000313" key="13">
    <source>
        <dbReference type="EMBL" id="TKR95519.1"/>
    </source>
</evidence>
<dbReference type="GO" id="GO:0005789">
    <property type="term" value="C:endoplasmic reticulum membrane"/>
    <property type="evidence" value="ECO:0007669"/>
    <property type="project" value="UniProtKB-SubCell"/>
</dbReference>
<keyword evidence="11" id="KW-0472">Membrane</keyword>
<dbReference type="SUPFAM" id="SSF64005">
    <property type="entry name" value="Undecaprenyl diphosphate synthase"/>
    <property type="match status" value="1"/>
</dbReference>
<dbReference type="Gene3D" id="3.40.1180.10">
    <property type="entry name" value="Decaprenyl diphosphate synthase-like"/>
    <property type="match status" value="1"/>
</dbReference>
<dbReference type="PANTHER" id="PTHR21528:SF0">
    <property type="entry name" value="DEHYDRODOLICHYL DIPHOSPHATE SYNTHASE COMPLEX SUBUNIT NUS1"/>
    <property type="match status" value="1"/>
</dbReference>
<keyword evidence="14" id="KW-1185">Reference proteome</keyword>
<dbReference type="STRING" id="34508.A0A4U5PG13"/>
<comment type="catalytic activity">
    <reaction evidence="12">
        <text>n isopentenyl diphosphate + (2E,6E)-farnesyl diphosphate = a di-trans,poly-cis-polyprenyl diphosphate + n diphosphate</text>
        <dbReference type="Rhea" id="RHEA:53008"/>
        <dbReference type="Rhea" id="RHEA-COMP:19494"/>
        <dbReference type="ChEBI" id="CHEBI:33019"/>
        <dbReference type="ChEBI" id="CHEBI:128769"/>
        <dbReference type="ChEBI" id="CHEBI:136960"/>
        <dbReference type="ChEBI" id="CHEBI:175763"/>
        <dbReference type="EC" id="2.5.1.87"/>
    </reaction>
</comment>
<dbReference type="OrthoDB" id="19639at2759"/>
<sequence>MSLSPRIFDHWMEAHNRSLLQKLFALTSLVLIWLLPKILDAAAVAFYFVRRLFSKEVDAPLKVPSHIGFLFTEESEITIEALSEMITQCAIRRIPQVSFYDPFDRCLAMEERLHKAVTSIWTLKERTDSTVRTPSVIFDSSKTKISGSGQELLRVALLTSTDGKPALVDTCKKICTDSSLPLESIDAACISQKLKEVQPAEPDLLVAVGSVSTFAGFPPWSVRVTEIVQIPTLVPVSSDLFVQFLQAFARRDRRLGR</sequence>
<comment type="cofactor">
    <cofactor evidence="1">
        <name>Mg(2+)</name>
        <dbReference type="ChEBI" id="CHEBI:18420"/>
    </cofactor>
</comment>
<evidence type="ECO:0000313" key="14">
    <source>
        <dbReference type="Proteomes" id="UP000298663"/>
    </source>
</evidence>
<comment type="subcellular location">
    <subcellularLocation>
        <location evidence="2">Endoplasmic reticulum membrane</location>
    </subcellularLocation>
</comment>